<gene>
    <name evidence="1" type="ORF">MRB53_015877</name>
</gene>
<protein>
    <submittedName>
        <fullName evidence="1">Uncharacterized protein</fullName>
    </submittedName>
</protein>
<evidence type="ECO:0000313" key="1">
    <source>
        <dbReference type="EMBL" id="KAJ8639183.1"/>
    </source>
</evidence>
<comment type="caution">
    <text evidence="1">The sequence shown here is derived from an EMBL/GenBank/DDBJ whole genome shotgun (WGS) entry which is preliminary data.</text>
</comment>
<dbReference type="Proteomes" id="UP001234297">
    <property type="component" value="Chromosome 5"/>
</dbReference>
<dbReference type="EMBL" id="CM056813">
    <property type="protein sequence ID" value="KAJ8639183.1"/>
    <property type="molecule type" value="Genomic_DNA"/>
</dbReference>
<accession>A0ACC2M166</accession>
<evidence type="ECO:0000313" key="2">
    <source>
        <dbReference type="Proteomes" id="UP001234297"/>
    </source>
</evidence>
<reference evidence="1 2" key="1">
    <citation type="journal article" date="2022" name="Hortic Res">
        <title>A haplotype resolved chromosomal level avocado genome allows analysis of novel avocado genes.</title>
        <authorList>
            <person name="Nath O."/>
            <person name="Fletcher S.J."/>
            <person name="Hayward A."/>
            <person name="Shaw L.M."/>
            <person name="Masouleh A.K."/>
            <person name="Furtado A."/>
            <person name="Henry R.J."/>
            <person name="Mitter N."/>
        </authorList>
    </citation>
    <scope>NUCLEOTIDE SEQUENCE [LARGE SCALE GENOMIC DNA]</scope>
    <source>
        <strain evidence="2">cv. Hass</strain>
    </source>
</reference>
<proteinExistence type="predicted"/>
<keyword evidence="2" id="KW-1185">Reference proteome</keyword>
<name>A0ACC2M166_PERAE</name>
<sequence>MGCVNARSSSSRDLSSSKRRSSPQATLPFPHRWLSRFPALALTLLLSASCDRLGRQSCLHPATGTLSPATKDDRSQSSSLSARLRSEDEYNELNLNLHSSESSDGSNSGI</sequence>
<organism evidence="1 2">
    <name type="scientific">Persea americana</name>
    <name type="common">Avocado</name>
    <dbReference type="NCBI Taxonomy" id="3435"/>
    <lineage>
        <taxon>Eukaryota</taxon>
        <taxon>Viridiplantae</taxon>
        <taxon>Streptophyta</taxon>
        <taxon>Embryophyta</taxon>
        <taxon>Tracheophyta</taxon>
        <taxon>Spermatophyta</taxon>
        <taxon>Magnoliopsida</taxon>
        <taxon>Magnoliidae</taxon>
        <taxon>Laurales</taxon>
        <taxon>Lauraceae</taxon>
        <taxon>Persea</taxon>
    </lineage>
</organism>